<dbReference type="Proteomes" id="UP000315689">
    <property type="component" value="Unassembled WGS sequence"/>
</dbReference>
<sequence>MTYRKKQKTEKYRNAKSSKSCPRCGLCGKHGKLTKTDCCGQWICDDADQYVLFSYDRNSCYRNHDRYTLCSYHHNEGHKGDWKECRKCIEGLETEMYVWYGTNEYNFEKLPNPPKYEPTKCAECGKIIKLGEDGYSVFKGKYLCEKCEDFKHYEKKEK</sequence>
<protein>
    <submittedName>
        <fullName evidence="1">Uncharacterized protein</fullName>
    </submittedName>
</protein>
<dbReference type="AlphaFoldDB" id="A0A554LIC8"/>
<accession>A0A554LIC8</accession>
<evidence type="ECO:0000313" key="2">
    <source>
        <dbReference type="Proteomes" id="UP000315689"/>
    </source>
</evidence>
<organism evidence="1 2">
    <name type="scientific">Candidatus Berkelbacteria bacterium Licking1014_7</name>
    <dbReference type="NCBI Taxonomy" id="2017147"/>
    <lineage>
        <taxon>Bacteria</taxon>
        <taxon>Candidatus Berkelbacteria</taxon>
    </lineage>
</organism>
<proteinExistence type="predicted"/>
<reference evidence="1 2" key="1">
    <citation type="submission" date="2017-07" db="EMBL/GenBank/DDBJ databases">
        <title>Mechanisms for carbon and nitrogen cycling indicate functional differentiation within the Candidate Phyla Radiation.</title>
        <authorList>
            <person name="Danczak R.E."/>
            <person name="Johnston M.D."/>
            <person name="Kenah C."/>
            <person name="Slattery M."/>
            <person name="Wrighton K.C."/>
            <person name="Wilkins M.J."/>
        </authorList>
    </citation>
    <scope>NUCLEOTIDE SEQUENCE [LARGE SCALE GENOMIC DNA]</scope>
    <source>
        <strain evidence="1">Licking1014_7</strain>
    </source>
</reference>
<dbReference type="EMBL" id="VMGK01000018">
    <property type="protein sequence ID" value="TSC92620.1"/>
    <property type="molecule type" value="Genomic_DNA"/>
</dbReference>
<gene>
    <name evidence="1" type="ORF">CEN89_550</name>
</gene>
<evidence type="ECO:0000313" key="1">
    <source>
        <dbReference type="EMBL" id="TSC92620.1"/>
    </source>
</evidence>
<name>A0A554LIC8_9BACT</name>
<comment type="caution">
    <text evidence="1">The sequence shown here is derived from an EMBL/GenBank/DDBJ whole genome shotgun (WGS) entry which is preliminary data.</text>
</comment>